<dbReference type="AlphaFoldDB" id="A0A0F9G6H1"/>
<gene>
    <name evidence="1" type="ORF">LCGC14_1865400</name>
</gene>
<proteinExistence type="predicted"/>
<organism evidence="1">
    <name type="scientific">marine sediment metagenome</name>
    <dbReference type="NCBI Taxonomy" id="412755"/>
    <lineage>
        <taxon>unclassified sequences</taxon>
        <taxon>metagenomes</taxon>
        <taxon>ecological metagenomes</taxon>
    </lineage>
</organism>
<comment type="caution">
    <text evidence="1">The sequence shown here is derived from an EMBL/GenBank/DDBJ whole genome shotgun (WGS) entry which is preliminary data.</text>
</comment>
<sequence length="84" mass="10284">MKIINFISTYEMYDKEESGIKPNTLRILNFNKEQKLKESTHIKIRRGYTRNYFMRKITDKTKWDNNWIISWNPNQKQRKKEVGG</sequence>
<name>A0A0F9G6H1_9ZZZZ</name>
<protein>
    <submittedName>
        <fullName evidence="1">Uncharacterized protein</fullName>
    </submittedName>
</protein>
<reference evidence="1" key="1">
    <citation type="journal article" date="2015" name="Nature">
        <title>Complex archaea that bridge the gap between prokaryotes and eukaryotes.</title>
        <authorList>
            <person name="Spang A."/>
            <person name="Saw J.H."/>
            <person name="Jorgensen S.L."/>
            <person name="Zaremba-Niedzwiedzka K."/>
            <person name="Martijn J."/>
            <person name="Lind A.E."/>
            <person name="van Eijk R."/>
            <person name="Schleper C."/>
            <person name="Guy L."/>
            <person name="Ettema T.J."/>
        </authorList>
    </citation>
    <scope>NUCLEOTIDE SEQUENCE</scope>
</reference>
<dbReference type="EMBL" id="LAZR01018946">
    <property type="protein sequence ID" value="KKL94364.1"/>
    <property type="molecule type" value="Genomic_DNA"/>
</dbReference>
<accession>A0A0F9G6H1</accession>
<evidence type="ECO:0000313" key="1">
    <source>
        <dbReference type="EMBL" id="KKL94364.1"/>
    </source>
</evidence>